<evidence type="ECO:0000256" key="2">
    <source>
        <dbReference type="ARBA" id="ARBA00022664"/>
    </source>
</evidence>
<dbReference type="Gene3D" id="1.25.40.10">
    <property type="entry name" value="Tetratricopeptide repeat domain"/>
    <property type="match status" value="1"/>
</dbReference>
<keyword evidence="7" id="KW-1185">Reference proteome</keyword>
<protein>
    <submittedName>
        <fullName evidence="6">Uncharacterized protein</fullName>
    </submittedName>
</protein>
<dbReference type="AlphaFoldDB" id="A0AAV6YND7"/>
<keyword evidence="4" id="KW-0508">mRNA splicing</keyword>
<gene>
    <name evidence="6" type="ORF">GDO81_022131</name>
</gene>
<comment type="caution">
    <text evidence="6">The sequence shown here is derived from an EMBL/GenBank/DDBJ whole genome shotgun (WGS) entry which is preliminary data.</text>
</comment>
<proteinExistence type="predicted"/>
<dbReference type="SUPFAM" id="SSF48452">
    <property type="entry name" value="TPR-like"/>
    <property type="match status" value="1"/>
</dbReference>
<evidence type="ECO:0000313" key="6">
    <source>
        <dbReference type="EMBL" id="KAG8538752.1"/>
    </source>
</evidence>
<dbReference type="GO" id="GO:0005685">
    <property type="term" value="C:U1 snRNP"/>
    <property type="evidence" value="ECO:0007669"/>
    <property type="project" value="TreeGrafter"/>
</dbReference>
<dbReference type="Pfam" id="PF23240">
    <property type="entry name" value="HAT_PRP39_N"/>
    <property type="match status" value="1"/>
</dbReference>
<name>A0AAV6YND7_ENGPU</name>
<dbReference type="GO" id="GO:0000243">
    <property type="term" value="C:commitment complex"/>
    <property type="evidence" value="ECO:0007669"/>
    <property type="project" value="TreeGrafter"/>
</dbReference>
<dbReference type="Proteomes" id="UP000824782">
    <property type="component" value="Unassembled WGS sequence"/>
</dbReference>
<keyword evidence="3" id="KW-0677">Repeat</keyword>
<dbReference type="GO" id="GO:0030627">
    <property type="term" value="F:pre-mRNA 5'-splice site binding"/>
    <property type="evidence" value="ECO:0007669"/>
    <property type="project" value="TreeGrafter"/>
</dbReference>
<evidence type="ECO:0000256" key="5">
    <source>
        <dbReference type="ARBA" id="ARBA00023242"/>
    </source>
</evidence>
<dbReference type="GO" id="GO:0071004">
    <property type="term" value="C:U2-type prespliceosome"/>
    <property type="evidence" value="ECO:0007669"/>
    <property type="project" value="TreeGrafter"/>
</dbReference>
<sequence length="131" mass="15163">MEGLYNHCFCPFLRTFEHAIMSAGLDFRSDKLWEMYINYEAEQGNLSGVTSIYSRLLGIPTQLYAHHFQRFKEHIQGHLPKVFLTPDKFIELRKELASVNHHSGSKMEYPSGLEDIADPAQVCIHDYVELC</sequence>
<evidence type="ECO:0000256" key="1">
    <source>
        <dbReference type="ARBA" id="ARBA00004123"/>
    </source>
</evidence>
<dbReference type="PANTHER" id="PTHR17204">
    <property type="entry name" value="PRE-MRNA PROCESSING PROTEIN PRP39-RELATED"/>
    <property type="match status" value="1"/>
</dbReference>
<evidence type="ECO:0000313" key="7">
    <source>
        <dbReference type="Proteomes" id="UP000824782"/>
    </source>
</evidence>
<keyword evidence="5" id="KW-0539">Nucleus</keyword>
<dbReference type="GO" id="GO:0000395">
    <property type="term" value="P:mRNA 5'-splice site recognition"/>
    <property type="evidence" value="ECO:0007669"/>
    <property type="project" value="TreeGrafter"/>
</dbReference>
<comment type="subcellular location">
    <subcellularLocation>
        <location evidence="1">Nucleus</location>
    </subcellularLocation>
</comment>
<dbReference type="InterPro" id="IPR011990">
    <property type="entry name" value="TPR-like_helical_dom_sf"/>
</dbReference>
<dbReference type="EMBL" id="WNYA01018881">
    <property type="protein sequence ID" value="KAG8538752.1"/>
    <property type="molecule type" value="Genomic_DNA"/>
</dbReference>
<accession>A0AAV6YND7</accession>
<dbReference type="PANTHER" id="PTHR17204:SF32">
    <property type="entry name" value="PRE-MRNA-PROCESSING FACTOR 39"/>
    <property type="match status" value="1"/>
</dbReference>
<evidence type="ECO:0000256" key="4">
    <source>
        <dbReference type="ARBA" id="ARBA00023187"/>
    </source>
</evidence>
<organism evidence="6 7">
    <name type="scientific">Engystomops pustulosus</name>
    <name type="common">Tungara frog</name>
    <name type="synonym">Physalaemus pustulosus</name>
    <dbReference type="NCBI Taxonomy" id="76066"/>
    <lineage>
        <taxon>Eukaryota</taxon>
        <taxon>Metazoa</taxon>
        <taxon>Chordata</taxon>
        <taxon>Craniata</taxon>
        <taxon>Vertebrata</taxon>
        <taxon>Euteleostomi</taxon>
        <taxon>Amphibia</taxon>
        <taxon>Batrachia</taxon>
        <taxon>Anura</taxon>
        <taxon>Neobatrachia</taxon>
        <taxon>Hyloidea</taxon>
        <taxon>Leptodactylidae</taxon>
        <taxon>Leiuperinae</taxon>
        <taxon>Engystomops</taxon>
    </lineage>
</organism>
<keyword evidence="2" id="KW-0507">mRNA processing</keyword>
<evidence type="ECO:0000256" key="3">
    <source>
        <dbReference type="ARBA" id="ARBA00022737"/>
    </source>
</evidence>
<reference evidence="6" key="1">
    <citation type="thesis" date="2020" institute="ProQuest LLC" country="789 East Eisenhower Parkway, Ann Arbor, MI, USA">
        <title>Comparative Genomics and Chromosome Evolution.</title>
        <authorList>
            <person name="Mudd A.B."/>
        </authorList>
    </citation>
    <scope>NUCLEOTIDE SEQUENCE</scope>
    <source>
        <strain evidence="6">237g6f4</strain>
        <tissue evidence="6">Blood</tissue>
    </source>
</reference>